<dbReference type="InterPro" id="IPR038606">
    <property type="entry name" value="To_sf"/>
</dbReference>
<dbReference type="AlphaFoldDB" id="A0A9Q0MRL9"/>
<comment type="caution">
    <text evidence="2">The sequence shown here is derived from an EMBL/GenBank/DDBJ whole genome shotgun (WGS) entry which is preliminary data.</text>
</comment>
<feature type="signal peptide" evidence="1">
    <location>
        <begin position="1"/>
        <end position="22"/>
    </location>
</feature>
<evidence type="ECO:0000313" key="2">
    <source>
        <dbReference type="EMBL" id="KAJ6635880.1"/>
    </source>
</evidence>
<reference evidence="2" key="1">
    <citation type="submission" date="2022-07" db="EMBL/GenBank/DDBJ databases">
        <authorList>
            <person name="Trinca V."/>
            <person name="Uliana J.V.C."/>
            <person name="Torres T.T."/>
            <person name="Ward R.J."/>
            <person name="Monesi N."/>
        </authorList>
    </citation>
    <scope>NUCLEOTIDE SEQUENCE</scope>
    <source>
        <strain evidence="2">HSMRA1968</strain>
        <tissue evidence="2">Whole embryos</tissue>
    </source>
</reference>
<dbReference type="InterPro" id="IPR010562">
    <property type="entry name" value="Haemolymph_juvenile_hormone-bd"/>
</dbReference>
<accession>A0A9Q0MRL9</accession>
<organism evidence="2 3">
    <name type="scientific">Pseudolycoriella hygida</name>
    <dbReference type="NCBI Taxonomy" id="35572"/>
    <lineage>
        <taxon>Eukaryota</taxon>
        <taxon>Metazoa</taxon>
        <taxon>Ecdysozoa</taxon>
        <taxon>Arthropoda</taxon>
        <taxon>Hexapoda</taxon>
        <taxon>Insecta</taxon>
        <taxon>Pterygota</taxon>
        <taxon>Neoptera</taxon>
        <taxon>Endopterygota</taxon>
        <taxon>Diptera</taxon>
        <taxon>Nematocera</taxon>
        <taxon>Sciaroidea</taxon>
        <taxon>Sciaridae</taxon>
        <taxon>Pseudolycoriella</taxon>
    </lineage>
</organism>
<name>A0A9Q0MRL9_9DIPT</name>
<keyword evidence="1" id="KW-0732">Signal</keyword>
<dbReference type="Pfam" id="PF06585">
    <property type="entry name" value="JHBP"/>
    <property type="match status" value="2"/>
</dbReference>
<dbReference type="Proteomes" id="UP001151699">
    <property type="component" value="Chromosome C"/>
</dbReference>
<dbReference type="SMART" id="SM00700">
    <property type="entry name" value="JHBP"/>
    <property type="match status" value="1"/>
</dbReference>
<protein>
    <submittedName>
        <fullName evidence="2">Protein takeout</fullName>
    </submittedName>
</protein>
<dbReference type="PROSITE" id="PS51257">
    <property type="entry name" value="PROKAR_LIPOPROTEIN"/>
    <property type="match status" value="1"/>
</dbReference>
<dbReference type="EMBL" id="WJQU01000004">
    <property type="protein sequence ID" value="KAJ6635880.1"/>
    <property type="molecule type" value="Genomic_DNA"/>
</dbReference>
<keyword evidence="3" id="KW-1185">Reference proteome</keyword>
<proteinExistence type="predicted"/>
<feature type="chain" id="PRO_5040112914" evidence="1">
    <location>
        <begin position="23"/>
        <end position="275"/>
    </location>
</feature>
<dbReference type="PANTHER" id="PTHR11008">
    <property type="entry name" value="PROTEIN TAKEOUT-LIKE PROTEIN"/>
    <property type="match status" value="1"/>
</dbReference>
<dbReference type="PANTHER" id="PTHR11008:SF41">
    <property type="entry name" value="RE70318P"/>
    <property type="match status" value="1"/>
</dbReference>
<evidence type="ECO:0000256" key="1">
    <source>
        <dbReference type="SAM" id="SignalP"/>
    </source>
</evidence>
<dbReference type="OrthoDB" id="8186595at2759"/>
<sequence>MSKMKSKIAIFLAALFIGCASCVEKIPSTIERCKVDDEECLVRTWNEMTLVAYKSGIPELDLPLSDKHFVDKQVLSIGSEVLKITITFTNVTVIGLAKTKYSSIKGFKKDPKEMSGFEITGFTPFMSVRGHYVGSGKLLLLPVTGSGLGEVLFGEYQSSSDELTATGVLLSTFAFPDNTTFTFKILTKAEVRDGEEYLSPTKIICDYKSDKHHFSFENILNNKEISDALNQVLNDNEELFSKEVKGAACLSVSNVLKRAIFPVFKKYPYRSFFLD</sequence>
<evidence type="ECO:0000313" key="3">
    <source>
        <dbReference type="Proteomes" id="UP001151699"/>
    </source>
</evidence>
<gene>
    <name evidence="2" type="primary">to_9</name>
    <name evidence="2" type="ORF">Bhyg_14466</name>
</gene>
<dbReference type="Gene3D" id="3.15.10.30">
    <property type="entry name" value="Haemolymph juvenile hormone binding protein"/>
    <property type="match status" value="1"/>
</dbReference>